<feature type="transmembrane region" description="Helical" evidence="1">
    <location>
        <begin position="26"/>
        <end position="43"/>
    </location>
</feature>
<gene>
    <name evidence="2" type="ORF">JS756_23295</name>
</gene>
<dbReference type="Proteomes" id="UP000788262">
    <property type="component" value="Unassembled WGS sequence"/>
</dbReference>
<dbReference type="EMBL" id="JAFFZS010000020">
    <property type="protein sequence ID" value="MBN0046988.1"/>
    <property type="molecule type" value="Genomic_DNA"/>
</dbReference>
<keyword evidence="1" id="KW-1133">Transmembrane helix</keyword>
<keyword evidence="1" id="KW-0472">Membrane</keyword>
<proteinExistence type="predicted"/>
<organism evidence="2 3">
    <name type="scientific">Streptomyces actuosus</name>
    <dbReference type="NCBI Taxonomy" id="1885"/>
    <lineage>
        <taxon>Bacteria</taxon>
        <taxon>Bacillati</taxon>
        <taxon>Actinomycetota</taxon>
        <taxon>Actinomycetes</taxon>
        <taxon>Kitasatosporales</taxon>
        <taxon>Streptomycetaceae</taxon>
        <taxon>Streptomyces</taxon>
    </lineage>
</organism>
<accession>A0ABS2VVA0</accession>
<keyword evidence="3" id="KW-1185">Reference proteome</keyword>
<evidence type="ECO:0000313" key="2">
    <source>
        <dbReference type="EMBL" id="MBN0046988.1"/>
    </source>
</evidence>
<protein>
    <submittedName>
        <fullName evidence="2">Uncharacterized protein</fullName>
    </submittedName>
</protein>
<reference evidence="2 3" key="1">
    <citation type="submission" date="2021-02" db="EMBL/GenBank/DDBJ databases">
        <title>Whole genome sequencing of Streptomyces actuosus VRA1.</title>
        <authorList>
            <person name="Sen G."/>
            <person name="Sen A."/>
        </authorList>
    </citation>
    <scope>NUCLEOTIDE SEQUENCE [LARGE SCALE GENOMIC DNA]</scope>
    <source>
        <strain evidence="2 3">VRA1</strain>
    </source>
</reference>
<evidence type="ECO:0000313" key="3">
    <source>
        <dbReference type="Proteomes" id="UP000788262"/>
    </source>
</evidence>
<evidence type="ECO:0000256" key="1">
    <source>
        <dbReference type="SAM" id="Phobius"/>
    </source>
</evidence>
<comment type="caution">
    <text evidence="2">The sequence shown here is derived from an EMBL/GenBank/DDBJ whole genome shotgun (WGS) entry which is preliminary data.</text>
</comment>
<name>A0ABS2VVA0_STRAS</name>
<sequence length="73" mass="7702">MLGLVAFAAGRGLAPRAPAPLRRALPVLFVVAATVLPAWWLFATRGTLDGYHGDSGLCPASNIPPPWPDWLPA</sequence>
<keyword evidence="1" id="KW-0812">Transmembrane</keyword>